<comment type="caution">
    <text evidence="6">The sequence shown here is derived from an EMBL/GenBank/DDBJ whole genome shotgun (WGS) entry which is preliminary data.</text>
</comment>
<name>A0ABX2N0R0_9SPHN</name>
<protein>
    <submittedName>
        <fullName evidence="6">FAD-dependent oxidoreductase</fullName>
    </submittedName>
</protein>
<evidence type="ECO:0000259" key="5">
    <source>
        <dbReference type="Pfam" id="PF07992"/>
    </source>
</evidence>
<evidence type="ECO:0000313" key="7">
    <source>
        <dbReference type="Proteomes" id="UP000652427"/>
    </source>
</evidence>
<dbReference type="PANTHER" id="PTHR43557:SF2">
    <property type="entry name" value="RIESKE DOMAIN-CONTAINING PROTEIN-RELATED"/>
    <property type="match status" value="1"/>
</dbReference>
<evidence type="ECO:0000313" key="6">
    <source>
        <dbReference type="EMBL" id="NVD27216.1"/>
    </source>
</evidence>
<dbReference type="SUPFAM" id="SSF51905">
    <property type="entry name" value="FAD/NAD(P)-binding domain"/>
    <property type="match status" value="1"/>
</dbReference>
<keyword evidence="4" id="KW-0560">Oxidoreductase</keyword>
<dbReference type="Gene3D" id="3.30.390.30">
    <property type="match status" value="1"/>
</dbReference>
<dbReference type="PRINTS" id="PR00411">
    <property type="entry name" value="PNDRDTASEI"/>
</dbReference>
<accession>A0ABX2N0R0</accession>
<dbReference type="PANTHER" id="PTHR43557">
    <property type="entry name" value="APOPTOSIS-INDUCING FACTOR 1"/>
    <property type="match status" value="1"/>
</dbReference>
<dbReference type="Proteomes" id="UP000652427">
    <property type="component" value="Unassembled WGS sequence"/>
</dbReference>
<dbReference type="InterPro" id="IPR016156">
    <property type="entry name" value="FAD/NAD-linked_Rdtase_dimer_sf"/>
</dbReference>
<proteinExistence type="predicted"/>
<dbReference type="InterPro" id="IPR036188">
    <property type="entry name" value="FAD/NAD-bd_sf"/>
</dbReference>
<dbReference type="Pfam" id="PF07992">
    <property type="entry name" value="Pyr_redox_2"/>
    <property type="match status" value="1"/>
</dbReference>
<evidence type="ECO:0000256" key="4">
    <source>
        <dbReference type="ARBA" id="ARBA00023002"/>
    </source>
</evidence>
<gene>
    <name evidence="6" type="ORF">HUO14_04745</name>
</gene>
<dbReference type="Gene3D" id="3.50.50.60">
    <property type="entry name" value="FAD/NAD(P)-binding domain"/>
    <property type="match status" value="2"/>
</dbReference>
<keyword evidence="7" id="KW-1185">Reference proteome</keyword>
<comment type="cofactor">
    <cofactor evidence="1">
        <name>FAD</name>
        <dbReference type="ChEBI" id="CHEBI:57692"/>
    </cofactor>
</comment>
<evidence type="ECO:0000256" key="3">
    <source>
        <dbReference type="ARBA" id="ARBA00022827"/>
    </source>
</evidence>
<organism evidence="6 7">
    <name type="scientific">Parasphingorhabdus flavimaris</name>
    <dbReference type="NCBI Taxonomy" id="266812"/>
    <lineage>
        <taxon>Bacteria</taxon>
        <taxon>Pseudomonadati</taxon>
        <taxon>Pseudomonadota</taxon>
        <taxon>Alphaproteobacteria</taxon>
        <taxon>Sphingomonadales</taxon>
        <taxon>Sphingomonadaceae</taxon>
        <taxon>Parasphingorhabdus</taxon>
    </lineage>
</organism>
<dbReference type="SUPFAM" id="SSF55424">
    <property type="entry name" value="FAD/NAD-linked reductases, dimerisation (C-terminal) domain"/>
    <property type="match status" value="1"/>
</dbReference>
<sequence length="393" mass="42252">MKRIVIIGSGTAGINLALNLRQNGFAGNVTVFGTEHHDPYQRPPLSKNWLLSDNDPSPIPLRPASALEENEIVLRLGQEVALIDRKRAVIVTETGEEIPYDRLVFATGAAPRRLDVPGADLKGVFYLRSLDDAAALRRAMRDNLSAEAVVVGAGVIGLEVASAFTTLNRPVTVVEAGARVLARVASVSVAAQVTQRLEKAGIHFLFEKAVARIEGESGSVKALELADGTRLPAQLVIIGIGAVPQESLALKAGLTCDDGILVDEEMRTSDEHIYAIGDCARGPNEFARGKVRIETIHNAMHQAKLAAASLCDKPAPAPAVPRFWSDLAGMKLQGLGIRSDSEVIEEQHGESEDAGEYHHFENGQLVATETINLPMRQNEFASLIVSRARTDTE</sequence>
<reference evidence="6 7" key="1">
    <citation type="submission" date="2020-06" db="EMBL/GenBank/DDBJ databases">
        <authorList>
            <person name="Kim S.-J."/>
            <person name="Park S.-J."/>
        </authorList>
    </citation>
    <scope>NUCLEOTIDE SEQUENCE [LARGE SCALE GENOMIC DNA]</scope>
    <source>
        <strain evidence="6 7">SW-151</strain>
    </source>
</reference>
<evidence type="ECO:0000256" key="1">
    <source>
        <dbReference type="ARBA" id="ARBA00001974"/>
    </source>
</evidence>
<keyword evidence="2" id="KW-0285">Flavoprotein</keyword>
<dbReference type="EMBL" id="JABWMH010000002">
    <property type="protein sequence ID" value="NVD27216.1"/>
    <property type="molecule type" value="Genomic_DNA"/>
</dbReference>
<dbReference type="InterPro" id="IPR050446">
    <property type="entry name" value="FAD-oxidoreductase/Apoptosis"/>
</dbReference>
<feature type="domain" description="FAD/NAD(P)-binding" evidence="5">
    <location>
        <begin position="3"/>
        <end position="303"/>
    </location>
</feature>
<evidence type="ECO:0000256" key="2">
    <source>
        <dbReference type="ARBA" id="ARBA00022630"/>
    </source>
</evidence>
<keyword evidence="3" id="KW-0274">FAD</keyword>
<dbReference type="InterPro" id="IPR023753">
    <property type="entry name" value="FAD/NAD-binding_dom"/>
</dbReference>
<dbReference type="PRINTS" id="PR00368">
    <property type="entry name" value="FADPNR"/>
</dbReference>